<dbReference type="OrthoDB" id="272141at2759"/>
<dbReference type="SUPFAM" id="SSF56112">
    <property type="entry name" value="Protein kinase-like (PK-like)"/>
    <property type="match status" value="1"/>
</dbReference>
<dbReference type="InterPro" id="IPR011009">
    <property type="entry name" value="Kinase-like_dom_sf"/>
</dbReference>
<dbReference type="Proteomes" id="UP000053660">
    <property type="component" value="Unassembled WGS sequence"/>
</dbReference>
<sequence length="131" mass="14807">MCPTKLSCNKLYIECFGLPTDDDVVAMNASKHKWKELKSRYSGKNCVGQPLTKLLPVSKECPVDAVKIVEQMLVYKPTNRLYGPQLLCDPFFKDLFEKNTRRPSGKPISCLSSEDVEEVLSWDVSGTDSMR</sequence>
<reference evidence="1 2" key="1">
    <citation type="submission" date="2014-03" db="EMBL/GenBank/DDBJ databases">
        <title>Draft genome of the hookworm Oesophagostomum dentatum.</title>
        <authorList>
            <person name="Mitreva M."/>
        </authorList>
    </citation>
    <scope>NUCLEOTIDE SEQUENCE [LARGE SCALE GENOMIC DNA]</scope>
    <source>
        <strain evidence="1 2">OD-Hann</strain>
    </source>
</reference>
<keyword evidence="2" id="KW-1185">Reference proteome</keyword>
<organism evidence="1 2">
    <name type="scientific">Oesophagostomum dentatum</name>
    <name type="common">Nodular worm</name>
    <dbReference type="NCBI Taxonomy" id="61180"/>
    <lineage>
        <taxon>Eukaryota</taxon>
        <taxon>Metazoa</taxon>
        <taxon>Ecdysozoa</taxon>
        <taxon>Nematoda</taxon>
        <taxon>Chromadorea</taxon>
        <taxon>Rhabditida</taxon>
        <taxon>Rhabditina</taxon>
        <taxon>Rhabditomorpha</taxon>
        <taxon>Strongyloidea</taxon>
        <taxon>Strongylidae</taxon>
        <taxon>Oesophagostomum</taxon>
    </lineage>
</organism>
<evidence type="ECO:0000313" key="1">
    <source>
        <dbReference type="EMBL" id="KHJ96390.1"/>
    </source>
</evidence>
<name>A0A0B1TLV3_OESDE</name>
<proteinExistence type="predicted"/>
<protein>
    <recommendedName>
        <fullName evidence="3">Protein kinase domain-containing protein</fullName>
    </recommendedName>
</protein>
<evidence type="ECO:0000313" key="2">
    <source>
        <dbReference type="Proteomes" id="UP000053660"/>
    </source>
</evidence>
<accession>A0A0B1TLV3</accession>
<dbReference type="Gene3D" id="1.10.510.10">
    <property type="entry name" value="Transferase(Phosphotransferase) domain 1"/>
    <property type="match status" value="1"/>
</dbReference>
<dbReference type="EMBL" id="KN549679">
    <property type="protein sequence ID" value="KHJ96390.1"/>
    <property type="molecule type" value="Genomic_DNA"/>
</dbReference>
<evidence type="ECO:0008006" key="3">
    <source>
        <dbReference type="Google" id="ProtNLM"/>
    </source>
</evidence>
<gene>
    <name evidence="1" type="ORF">OESDEN_03646</name>
</gene>
<dbReference type="AlphaFoldDB" id="A0A0B1TLV3"/>